<evidence type="ECO:0000313" key="13">
    <source>
        <dbReference type="Proteomes" id="UP000309186"/>
    </source>
</evidence>
<evidence type="ECO:0000256" key="9">
    <source>
        <dbReference type="ARBA" id="ARBA00022840"/>
    </source>
</evidence>
<evidence type="ECO:0000256" key="1">
    <source>
        <dbReference type="ARBA" id="ARBA00000085"/>
    </source>
</evidence>
<accession>A0A5R9Q4S6</accession>
<dbReference type="SMART" id="SM00387">
    <property type="entry name" value="HATPase_c"/>
    <property type="match status" value="1"/>
</dbReference>
<evidence type="ECO:0000256" key="4">
    <source>
        <dbReference type="ARBA" id="ARBA00022475"/>
    </source>
</evidence>
<keyword evidence="4" id="KW-1003">Cell membrane</keyword>
<keyword evidence="6" id="KW-0808">Transferase</keyword>
<dbReference type="PANTHER" id="PTHR44936:SF10">
    <property type="entry name" value="SENSOR PROTEIN RSTB"/>
    <property type="match status" value="1"/>
</dbReference>
<evidence type="ECO:0000256" key="7">
    <source>
        <dbReference type="ARBA" id="ARBA00022741"/>
    </source>
</evidence>
<comment type="caution">
    <text evidence="12">The sequence shown here is derived from an EMBL/GenBank/DDBJ whole genome shotgun (WGS) entry which is preliminary data.</text>
</comment>
<evidence type="ECO:0000256" key="6">
    <source>
        <dbReference type="ARBA" id="ARBA00022679"/>
    </source>
</evidence>
<keyword evidence="9" id="KW-0067">ATP-binding</keyword>
<dbReference type="Gene3D" id="3.30.565.10">
    <property type="entry name" value="Histidine kinase-like ATPase, C-terminal domain"/>
    <property type="match status" value="1"/>
</dbReference>
<evidence type="ECO:0000256" key="2">
    <source>
        <dbReference type="ARBA" id="ARBA00004651"/>
    </source>
</evidence>
<dbReference type="SUPFAM" id="SSF47384">
    <property type="entry name" value="Homodimeric domain of signal transducing histidine kinase"/>
    <property type="match status" value="1"/>
</dbReference>
<dbReference type="FunFam" id="3.30.565.10:FF:000006">
    <property type="entry name" value="Sensor histidine kinase WalK"/>
    <property type="match status" value="1"/>
</dbReference>
<dbReference type="Proteomes" id="UP000309186">
    <property type="component" value="Unassembled WGS sequence"/>
</dbReference>
<dbReference type="Pfam" id="PF00512">
    <property type="entry name" value="HisKA"/>
    <property type="match status" value="1"/>
</dbReference>
<evidence type="ECO:0000256" key="5">
    <source>
        <dbReference type="ARBA" id="ARBA00022553"/>
    </source>
</evidence>
<dbReference type="GO" id="GO:0005886">
    <property type="term" value="C:plasma membrane"/>
    <property type="evidence" value="ECO:0007669"/>
    <property type="project" value="UniProtKB-SubCell"/>
</dbReference>
<feature type="transmembrane region" description="Helical" evidence="10">
    <location>
        <begin position="124"/>
        <end position="146"/>
    </location>
</feature>
<evidence type="ECO:0000313" key="12">
    <source>
        <dbReference type="EMBL" id="TLX48168.1"/>
    </source>
</evidence>
<dbReference type="PRINTS" id="PR00344">
    <property type="entry name" value="BCTRLSENSOR"/>
</dbReference>
<gene>
    <name evidence="12" type="ORF">C1E24_05055</name>
</gene>
<dbReference type="GO" id="GO:0000155">
    <property type="term" value="F:phosphorelay sensor kinase activity"/>
    <property type="evidence" value="ECO:0007669"/>
    <property type="project" value="InterPro"/>
</dbReference>
<dbReference type="EMBL" id="PPSW01000007">
    <property type="protein sequence ID" value="TLX48168.1"/>
    <property type="molecule type" value="Genomic_DNA"/>
</dbReference>
<evidence type="ECO:0000256" key="3">
    <source>
        <dbReference type="ARBA" id="ARBA00012438"/>
    </source>
</evidence>
<keyword evidence="5" id="KW-0597">Phosphoprotein</keyword>
<dbReference type="SMART" id="SM00388">
    <property type="entry name" value="HisKA"/>
    <property type="match status" value="1"/>
</dbReference>
<dbReference type="GO" id="GO:0005524">
    <property type="term" value="F:ATP binding"/>
    <property type="evidence" value="ECO:0007669"/>
    <property type="project" value="UniProtKB-KW"/>
</dbReference>
<dbReference type="AlphaFoldDB" id="A0A5R9Q4S6"/>
<keyword evidence="10" id="KW-1133">Transmembrane helix</keyword>
<dbReference type="PROSITE" id="PS50109">
    <property type="entry name" value="HIS_KIN"/>
    <property type="match status" value="1"/>
</dbReference>
<protein>
    <recommendedName>
        <fullName evidence="3">histidine kinase</fullName>
        <ecNumber evidence="3">2.7.13.3</ecNumber>
    </recommendedName>
</protein>
<dbReference type="InterPro" id="IPR004358">
    <property type="entry name" value="Sig_transdc_His_kin-like_C"/>
</dbReference>
<dbReference type="Gene3D" id="1.10.287.130">
    <property type="match status" value="1"/>
</dbReference>
<dbReference type="PANTHER" id="PTHR44936">
    <property type="entry name" value="SENSOR PROTEIN CREC"/>
    <property type="match status" value="1"/>
</dbReference>
<name>A0A5R9Q4S6_9GAMM</name>
<feature type="domain" description="Histidine kinase" evidence="11">
    <location>
        <begin position="203"/>
        <end position="408"/>
    </location>
</feature>
<dbReference type="RefSeq" id="WP_138479326.1">
    <property type="nucleotide sequence ID" value="NZ_PPSW01000007.1"/>
</dbReference>
<dbReference type="InterPro" id="IPR003594">
    <property type="entry name" value="HATPase_dom"/>
</dbReference>
<keyword evidence="10" id="KW-0472">Membrane</keyword>
<evidence type="ECO:0000256" key="10">
    <source>
        <dbReference type="SAM" id="Phobius"/>
    </source>
</evidence>
<dbReference type="InterPro" id="IPR036890">
    <property type="entry name" value="HATPase_C_sf"/>
</dbReference>
<keyword evidence="8 12" id="KW-0418">Kinase</keyword>
<keyword evidence="7" id="KW-0547">Nucleotide-binding</keyword>
<dbReference type="EC" id="2.7.13.3" evidence="3"/>
<evidence type="ECO:0000256" key="8">
    <source>
        <dbReference type="ARBA" id="ARBA00022777"/>
    </source>
</evidence>
<dbReference type="InterPro" id="IPR036097">
    <property type="entry name" value="HisK_dim/P_sf"/>
</dbReference>
<dbReference type="InterPro" id="IPR050980">
    <property type="entry name" value="2C_sensor_his_kinase"/>
</dbReference>
<sequence>MIRLLISLYLVVIISIVVINQASDYVWQNWVTHEPDELRHAKQVAHVMQAHITAPEQLQASYQGLDIDSIAWLDEQRTQLLNGEVLTTYNAQGQALLSFLLFDNYTLVQLGPFLPSEPASNKLYLFKFISFLVLGLLLIVWLRPLWLDLMQFKRVTEQLAQGNLSVERKASRFSAISDLTEQFHIMAQKVANLMTDQKQLVNAVSHELRTPLARLKFALAMLQSAQPEQISGMQQDVQEMESLIDEMLSYARLEIAGEQFSREEFDLSELMQAQLDKLQGPSSKEITTSISSGITVNANAHYLARVLQNLLQNADKYGASQIDVSLREVEQQVIITVEDDGEGIAEDQFDSVFMPFVRLEKSRNKHLGGYGLGLAIVKKIVSWHKGQCVVAKSKLGGASFVITLPKMRFIKV</sequence>
<reference evidence="12 13" key="1">
    <citation type="submission" date="2018-01" db="EMBL/GenBank/DDBJ databases">
        <title>Co-occurrence of chitin degradation, pigmentation and bioactivity in marine Pseudoalteromonas.</title>
        <authorList>
            <person name="Paulsen S."/>
            <person name="Gram L."/>
            <person name="Machado H."/>
        </authorList>
    </citation>
    <scope>NUCLEOTIDE SEQUENCE [LARGE SCALE GENOMIC DNA]</scope>
    <source>
        <strain evidence="12 13">S3663</strain>
    </source>
</reference>
<proteinExistence type="predicted"/>
<dbReference type="InterPro" id="IPR003661">
    <property type="entry name" value="HisK_dim/P_dom"/>
</dbReference>
<comment type="subcellular location">
    <subcellularLocation>
        <location evidence="2">Cell membrane</location>
        <topology evidence="2">Multi-pass membrane protein</topology>
    </subcellularLocation>
</comment>
<dbReference type="Pfam" id="PF02518">
    <property type="entry name" value="HATPase_c"/>
    <property type="match status" value="1"/>
</dbReference>
<dbReference type="CDD" id="cd00082">
    <property type="entry name" value="HisKA"/>
    <property type="match status" value="1"/>
</dbReference>
<dbReference type="SUPFAM" id="SSF55874">
    <property type="entry name" value="ATPase domain of HSP90 chaperone/DNA topoisomerase II/histidine kinase"/>
    <property type="match status" value="1"/>
</dbReference>
<evidence type="ECO:0000259" key="11">
    <source>
        <dbReference type="PROSITE" id="PS50109"/>
    </source>
</evidence>
<organism evidence="12 13">
    <name type="scientific">Pseudoalteromonas phenolica</name>
    <dbReference type="NCBI Taxonomy" id="161398"/>
    <lineage>
        <taxon>Bacteria</taxon>
        <taxon>Pseudomonadati</taxon>
        <taxon>Pseudomonadota</taxon>
        <taxon>Gammaproteobacteria</taxon>
        <taxon>Alteromonadales</taxon>
        <taxon>Pseudoalteromonadaceae</taxon>
        <taxon>Pseudoalteromonas</taxon>
    </lineage>
</organism>
<comment type="catalytic activity">
    <reaction evidence="1">
        <text>ATP + protein L-histidine = ADP + protein N-phospho-L-histidine.</text>
        <dbReference type="EC" id="2.7.13.3"/>
    </reaction>
</comment>
<dbReference type="InterPro" id="IPR005467">
    <property type="entry name" value="His_kinase_dom"/>
</dbReference>
<dbReference type="OrthoDB" id="9804645at2"/>
<keyword evidence="10" id="KW-0812">Transmembrane</keyword>